<dbReference type="PANTHER" id="PTHR40841">
    <property type="entry name" value="SIDEROPHORE TRIACETYLFUSARININE C ESTERASE"/>
    <property type="match status" value="1"/>
</dbReference>
<evidence type="ECO:0000256" key="3">
    <source>
        <dbReference type="PROSITE-ProRule" id="PRU00339"/>
    </source>
</evidence>
<dbReference type="Gene3D" id="1.25.40.10">
    <property type="entry name" value="Tetratricopeptide repeat domain"/>
    <property type="match status" value="1"/>
</dbReference>
<dbReference type="Pfam" id="PF00756">
    <property type="entry name" value="Esterase"/>
    <property type="match status" value="1"/>
</dbReference>
<dbReference type="SUPFAM" id="SSF48452">
    <property type="entry name" value="TPR-like"/>
    <property type="match status" value="1"/>
</dbReference>
<evidence type="ECO:0000256" key="1">
    <source>
        <dbReference type="ARBA" id="ARBA00005622"/>
    </source>
</evidence>
<name>A0A3A1N743_9FLAO</name>
<sequence>MNKNIIVLLFICMGIGQIKSQDTESIMLGTKHMLHSNILDEDRGYWISLPDSYNDEQSSHKRYPVLMVLDGNVHFKSIAGVVNYLSSNAYRSWKIPEMIVVGVQNVDRRRDYTPDKVITVRKNNSGGGENFLRFLEDELIPELDSQYRSDPYRILFGHSLSALLTTHAYMKEKSLFSAFIAVDPSFGTWDVETLDKKLEAVTDQSFKRFLYLATANWGKRNIRNRDRHVRLYEGLNSICKGDFPAKMEYFENENHASVPPIAFYNGISTLFDGYGISYRDVKSKEQLIQHFQSISHRLSWDFRPPEQLVNRIGYGLLRSRNKSEMSKALAFFILNTENFPNSYNAFDSLGEAYEALGDKKKAIDNYSKSLELNPKNEHVKMKLSELEKRE</sequence>
<dbReference type="RefSeq" id="WP_119607913.1">
    <property type="nucleotide sequence ID" value="NZ_QXFH01000071.1"/>
</dbReference>
<keyword evidence="2" id="KW-0378">Hydrolase</keyword>
<comment type="caution">
    <text evidence="4">The sequence shown here is derived from an EMBL/GenBank/DDBJ whole genome shotgun (WGS) entry which is preliminary data.</text>
</comment>
<dbReference type="InterPro" id="IPR000801">
    <property type="entry name" value="Esterase-like"/>
</dbReference>
<evidence type="ECO:0000313" key="5">
    <source>
        <dbReference type="Proteomes" id="UP000266067"/>
    </source>
</evidence>
<accession>A0A3A1N743</accession>
<reference evidence="4 5" key="1">
    <citation type="submission" date="2018-08" db="EMBL/GenBank/DDBJ databases">
        <title>Proposal of Muricauda 72 sp.nov. and Muricauda NH166 sp.nov., isolated from seawater.</title>
        <authorList>
            <person name="Cheng H."/>
            <person name="Wu Y.-H."/>
            <person name="Guo L.-L."/>
            <person name="Xu X.-W."/>
        </authorList>
    </citation>
    <scope>NUCLEOTIDE SEQUENCE [LARGE SCALE GENOMIC DNA]</scope>
    <source>
        <strain evidence="4 5">KCTC 22173</strain>
    </source>
</reference>
<organism evidence="4 5">
    <name type="scientific">Flagellimonas lutimaris</name>
    <dbReference type="NCBI Taxonomy" id="475082"/>
    <lineage>
        <taxon>Bacteria</taxon>
        <taxon>Pseudomonadati</taxon>
        <taxon>Bacteroidota</taxon>
        <taxon>Flavobacteriia</taxon>
        <taxon>Flavobacteriales</taxon>
        <taxon>Flavobacteriaceae</taxon>
        <taxon>Flagellimonas</taxon>
    </lineage>
</organism>
<protein>
    <submittedName>
        <fullName evidence="4">Tetratricopeptide repeat protein</fullName>
    </submittedName>
</protein>
<dbReference type="InterPro" id="IPR019734">
    <property type="entry name" value="TPR_rpt"/>
</dbReference>
<feature type="repeat" description="TPR" evidence="3">
    <location>
        <begin position="343"/>
        <end position="376"/>
    </location>
</feature>
<gene>
    <name evidence="4" type="ORF">D2V08_09680</name>
</gene>
<keyword evidence="5" id="KW-1185">Reference proteome</keyword>
<dbReference type="Gene3D" id="3.40.50.1820">
    <property type="entry name" value="alpha/beta hydrolase"/>
    <property type="match status" value="1"/>
</dbReference>
<dbReference type="GO" id="GO:0016788">
    <property type="term" value="F:hydrolase activity, acting on ester bonds"/>
    <property type="evidence" value="ECO:0007669"/>
    <property type="project" value="TreeGrafter"/>
</dbReference>
<dbReference type="InterPro" id="IPR029058">
    <property type="entry name" value="AB_hydrolase_fold"/>
</dbReference>
<dbReference type="SMART" id="SM00028">
    <property type="entry name" value="TPR"/>
    <property type="match status" value="1"/>
</dbReference>
<dbReference type="AlphaFoldDB" id="A0A3A1N743"/>
<comment type="similarity">
    <text evidence="1">Belongs to the esterase D family.</text>
</comment>
<dbReference type="Pfam" id="PF00515">
    <property type="entry name" value="TPR_1"/>
    <property type="match status" value="1"/>
</dbReference>
<evidence type="ECO:0000256" key="2">
    <source>
        <dbReference type="ARBA" id="ARBA00022801"/>
    </source>
</evidence>
<proteinExistence type="inferred from homology"/>
<keyword evidence="3" id="KW-0802">TPR repeat</keyword>
<dbReference type="OrthoDB" id="9784036at2"/>
<dbReference type="SUPFAM" id="SSF53474">
    <property type="entry name" value="alpha/beta-Hydrolases"/>
    <property type="match status" value="1"/>
</dbReference>
<dbReference type="Proteomes" id="UP000266067">
    <property type="component" value="Unassembled WGS sequence"/>
</dbReference>
<dbReference type="PANTHER" id="PTHR40841:SF2">
    <property type="entry name" value="SIDEROPHORE-DEGRADING ESTERASE (EUROFUNG)"/>
    <property type="match status" value="1"/>
</dbReference>
<dbReference type="EMBL" id="QXFH01000071">
    <property type="protein sequence ID" value="RIV34285.1"/>
    <property type="molecule type" value="Genomic_DNA"/>
</dbReference>
<dbReference type="PROSITE" id="PS50293">
    <property type="entry name" value="TPR_REGION"/>
    <property type="match status" value="1"/>
</dbReference>
<evidence type="ECO:0000313" key="4">
    <source>
        <dbReference type="EMBL" id="RIV34285.1"/>
    </source>
</evidence>
<dbReference type="InterPro" id="IPR052558">
    <property type="entry name" value="Siderophore_Hydrolase_D"/>
</dbReference>
<dbReference type="PROSITE" id="PS50005">
    <property type="entry name" value="TPR"/>
    <property type="match status" value="1"/>
</dbReference>
<dbReference type="InterPro" id="IPR011990">
    <property type="entry name" value="TPR-like_helical_dom_sf"/>
</dbReference>